<evidence type="ECO:0000259" key="1">
    <source>
        <dbReference type="Pfam" id="PF02625"/>
    </source>
</evidence>
<feature type="domain" description="XdhC Rossmann" evidence="2">
    <location>
        <begin position="129"/>
        <end position="260"/>
    </location>
</feature>
<accession>A0ABW9Y5B9</accession>
<name>A0ABW9Y5B9_9RHOB</name>
<sequence>MPARFDSRFEATLSTLRAQGVPFAIATVVRTVDATSAKPGAKAVVLPDGTIAEGWIGGGCARSAVGKAGAAAIREGRPQFISLRPEELLAAEGVAAGDERHGVRFARNGCPSKGSMDVFVEPVLPQPRLVVFGAGPVAMALCDLAGRFDLHRTLAAPGLTDGAAEHVQDGFALEAGALGQRYVVVATQGKGDEAGLRAALASGADYVAFVGSRRKFATLAERLVASGVPLEDIARVKAPAGLDIHAITPEEIALSILAEITLCRRAGGREVGHD</sequence>
<dbReference type="Proteomes" id="UP001517376">
    <property type="component" value="Unassembled WGS sequence"/>
</dbReference>
<dbReference type="Gene3D" id="3.40.50.720">
    <property type="entry name" value="NAD(P)-binding Rossmann-like Domain"/>
    <property type="match status" value="1"/>
</dbReference>
<dbReference type="EMBL" id="JAAATW010000002">
    <property type="protein sequence ID" value="NBE07756.1"/>
    <property type="molecule type" value="Genomic_DNA"/>
</dbReference>
<dbReference type="PANTHER" id="PTHR30388:SF6">
    <property type="entry name" value="XANTHINE DEHYDROGENASE SUBUNIT A-RELATED"/>
    <property type="match status" value="1"/>
</dbReference>
<keyword evidence="4" id="KW-1185">Reference proteome</keyword>
<protein>
    <submittedName>
        <fullName evidence="3">XdhC /CoxI family-like protein</fullName>
    </submittedName>
</protein>
<dbReference type="InterPro" id="IPR052698">
    <property type="entry name" value="MoCofactor_Util/Proc"/>
</dbReference>
<dbReference type="PANTHER" id="PTHR30388">
    <property type="entry name" value="ALDEHYDE OXIDOREDUCTASE MOLYBDENUM COFACTOR ASSEMBLY PROTEIN"/>
    <property type="match status" value="1"/>
</dbReference>
<dbReference type="Pfam" id="PF02625">
    <property type="entry name" value="XdhC_CoxI"/>
    <property type="match status" value="1"/>
</dbReference>
<evidence type="ECO:0000259" key="2">
    <source>
        <dbReference type="Pfam" id="PF13478"/>
    </source>
</evidence>
<organism evidence="3 4">
    <name type="scientific">Paragemmobacter ruber</name>
    <dbReference type="NCBI Taxonomy" id="1985673"/>
    <lineage>
        <taxon>Bacteria</taxon>
        <taxon>Pseudomonadati</taxon>
        <taxon>Pseudomonadota</taxon>
        <taxon>Alphaproteobacteria</taxon>
        <taxon>Rhodobacterales</taxon>
        <taxon>Paracoccaceae</taxon>
        <taxon>Paragemmobacter</taxon>
    </lineage>
</organism>
<dbReference type="InterPro" id="IPR027051">
    <property type="entry name" value="XdhC_Rossmann_dom"/>
</dbReference>
<evidence type="ECO:0000313" key="4">
    <source>
        <dbReference type="Proteomes" id="UP001517376"/>
    </source>
</evidence>
<evidence type="ECO:0000313" key="3">
    <source>
        <dbReference type="EMBL" id="NBE07756.1"/>
    </source>
</evidence>
<dbReference type="Pfam" id="PF13478">
    <property type="entry name" value="XdhC_C"/>
    <property type="match status" value="1"/>
</dbReference>
<proteinExistence type="predicted"/>
<dbReference type="InterPro" id="IPR003777">
    <property type="entry name" value="XdhC_CoxI"/>
</dbReference>
<reference evidence="4" key="1">
    <citation type="submission" date="2020-01" db="EMBL/GenBank/DDBJ databases">
        <title>Sphingomonas sp. strain CSW-10.</title>
        <authorList>
            <person name="Chen W.-M."/>
        </authorList>
    </citation>
    <scope>NUCLEOTIDE SEQUENCE [LARGE SCALE GENOMIC DNA]</scope>
    <source>
        <strain evidence="4">CCP-1</strain>
    </source>
</reference>
<comment type="caution">
    <text evidence="3">The sequence shown here is derived from an EMBL/GenBank/DDBJ whole genome shotgun (WGS) entry which is preliminary data.</text>
</comment>
<gene>
    <name evidence="3" type="ORF">GU920_09420</name>
</gene>
<feature type="domain" description="XdhC- CoxI" evidence="1">
    <location>
        <begin position="16"/>
        <end position="81"/>
    </location>
</feature>